<keyword evidence="2" id="KW-0442">Lipid degradation</keyword>
<feature type="signal peptide" evidence="4">
    <location>
        <begin position="1"/>
        <end position="24"/>
    </location>
</feature>
<dbReference type="RefSeq" id="XP_022925975.1">
    <property type="nucleotide sequence ID" value="XM_023070207.1"/>
</dbReference>
<accession>A0A6J1EJR0</accession>
<dbReference type="KEGG" id="cmos:111433230"/>
<protein>
    <submittedName>
        <fullName evidence="6">GDSL esterase/lipase At5g03610-like</fullName>
    </submittedName>
</protein>
<dbReference type="GeneID" id="111433230"/>
<evidence type="ECO:0000313" key="5">
    <source>
        <dbReference type="Proteomes" id="UP000504609"/>
    </source>
</evidence>
<dbReference type="Proteomes" id="UP000504609">
    <property type="component" value="Unplaced"/>
</dbReference>
<evidence type="ECO:0000256" key="1">
    <source>
        <dbReference type="ARBA" id="ARBA00022801"/>
    </source>
</evidence>
<gene>
    <name evidence="6" type="primary">LOC111433230</name>
</gene>
<evidence type="ECO:0000256" key="2">
    <source>
        <dbReference type="ARBA" id="ARBA00022963"/>
    </source>
</evidence>
<keyword evidence="1" id="KW-0378">Hydrolase</keyword>
<dbReference type="GO" id="GO:0016787">
    <property type="term" value="F:hydrolase activity"/>
    <property type="evidence" value="ECO:0007669"/>
    <property type="project" value="UniProtKB-KW"/>
</dbReference>
<dbReference type="PANTHER" id="PTHR46020">
    <property type="entry name" value="OSJNBB0059K02.9 PROTEIN"/>
    <property type="match status" value="1"/>
</dbReference>
<proteinExistence type="predicted"/>
<reference evidence="6" key="1">
    <citation type="submission" date="2025-08" db="UniProtKB">
        <authorList>
            <consortium name="RefSeq"/>
        </authorList>
    </citation>
    <scope>IDENTIFICATION</scope>
    <source>
        <tissue evidence="6">Young leaves</tissue>
    </source>
</reference>
<dbReference type="InterPro" id="IPR036514">
    <property type="entry name" value="SGNH_hydro_sf"/>
</dbReference>
<name>A0A6J1EJR0_CUCMO</name>
<dbReference type="PANTHER" id="PTHR46020:SF32">
    <property type="entry name" value="GDSL ESTERASE_LIPASE"/>
    <property type="match status" value="1"/>
</dbReference>
<feature type="chain" id="PRO_5026822380" evidence="4">
    <location>
        <begin position="25"/>
        <end position="122"/>
    </location>
</feature>
<keyword evidence="4" id="KW-0732">Signal</keyword>
<keyword evidence="3" id="KW-0443">Lipid metabolism</keyword>
<keyword evidence="5" id="KW-1185">Reference proteome</keyword>
<sequence length="122" mass="13837">MHFVLRLLFPLFLSISLFSGRVSAGGVYNHHLRHRFRPTKLFVFGDSYTDTGNILFPISPGLQFPYGITFPGKPIGRFSDGRVLTDFAGKQICVSVSVSLFRRFSDRPVLTKNKWLSKEALK</sequence>
<organism evidence="5 6">
    <name type="scientific">Cucurbita moschata</name>
    <name type="common">Winter crookneck squash</name>
    <name type="synonym">Cucurbita pepo var. moschata</name>
    <dbReference type="NCBI Taxonomy" id="3662"/>
    <lineage>
        <taxon>Eukaryota</taxon>
        <taxon>Viridiplantae</taxon>
        <taxon>Streptophyta</taxon>
        <taxon>Embryophyta</taxon>
        <taxon>Tracheophyta</taxon>
        <taxon>Spermatophyta</taxon>
        <taxon>Magnoliopsida</taxon>
        <taxon>eudicotyledons</taxon>
        <taxon>Gunneridae</taxon>
        <taxon>Pentapetalae</taxon>
        <taxon>rosids</taxon>
        <taxon>fabids</taxon>
        <taxon>Cucurbitales</taxon>
        <taxon>Cucurbitaceae</taxon>
        <taxon>Cucurbiteae</taxon>
        <taxon>Cucurbita</taxon>
    </lineage>
</organism>
<evidence type="ECO:0000313" key="6">
    <source>
        <dbReference type="RefSeq" id="XP_022925975.1"/>
    </source>
</evidence>
<evidence type="ECO:0000256" key="3">
    <source>
        <dbReference type="ARBA" id="ARBA00023098"/>
    </source>
</evidence>
<dbReference type="AlphaFoldDB" id="A0A6J1EJR0"/>
<dbReference type="GO" id="GO:0016042">
    <property type="term" value="P:lipid catabolic process"/>
    <property type="evidence" value="ECO:0007669"/>
    <property type="project" value="UniProtKB-KW"/>
</dbReference>
<dbReference type="Gene3D" id="3.40.50.1110">
    <property type="entry name" value="SGNH hydrolase"/>
    <property type="match status" value="1"/>
</dbReference>
<evidence type="ECO:0000256" key="4">
    <source>
        <dbReference type="SAM" id="SignalP"/>
    </source>
</evidence>